<evidence type="ECO:0000313" key="3">
    <source>
        <dbReference type="EMBL" id="QJR13448.1"/>
    </source>
</evidence>
<evidence type="ECO:0000256" key="1">
    <source>
        <dbReference type="SAM" id="MobiDB-lite"/>
    </source>
</evidence>
<sequence>MKRIAILAAAALAVTAFAQDKKPAPPAPQDKGVMVGEAEKVTATVEAVDQTTRQVTLKGPSGNVVSFVAGPEVKNLAQVQKGDIVTIAFVQALALELKKTGAKVRERVETETKKGAPLGSKPAGIVAREVKVVASVEAVDAKSQKVVLRGPEHTVMLKVKNPEVLKDIKAGDFVEARYVEAVAIKVEKAPAAPAASPPPAPAAPEKPKK</sequence>
<feature type="compositionally biased region" description="Pro residues" evidence="1">
    <location>
        <begin position="195"/>
        <end position="209"/>
    </location>
</feature>
<dbReference type="AlphaFoldDB" id="A0A6M4H2Z7"/>
<accession>A0A6M4H2Z7</accession>
<organism evidence="3 4">
    <name type="scientific">Usitatibacter palustris</name>
    <dbReference type="NCBI Taxonomy" id="2732487"/>
    <lineage>
        <taxon>Bacteria</taxon>
        <taxon>Pseudomonadati</taxon>
        <taxon>Pseudomonadota</taxon>
        <taxon>Betaproteobacteria</taxon>
        <taxon>Nitrosomonadales</taxon>
        <taxon>Usitatibacteraceae</taxon>
        <taxon>Usitatibacter</taxon>
    </lineage>
</organism>
<dbReference type="InParanoid" id="A0A6M4H2Z7"/>
<evidence type="ECO:0000313" key="4">
    <source>
        <dbReference type="Proteomes" id="UP000503096"/>
    </source>
</evidence>
<dbReference type="RefSeq" id="WP_171160004.1">
    <property type="nucleotide sequence ID" value="NZ_CP053073.1"/>
</dbReference>
<feature type="signal peptide" evidence="2">
    <location>
        <begin position="1"/>
        <end position="18"/>
    </location>
</feature>
<dbReference type="EMBL" id="CP053073">
    <property type="protein sequence ID" value="QJR13448.1"/>
    <property type="molecule type" value="Genomic_DNA"/>
</dbReference>
<feature type="region of interest" description="Disordered" evidence="1">
    <location>
        <begin position="189"/>
        <end position="209"/>
    </location>
</feature>
<dbReference type="Proteomes" id="UP000503096">
    <property type="component" value="Chromosome"/>
</dbReference>
<keyword evidence="2" id="KW-0732">Signal</keyword>
<feature type="chain" id="PRO_5027047884" evidence="2">
    <location>
        <begin position="19"/>
        <end position="209"/>
    </location>
</feature>
<gene>
    <name evidence="3" type="ORF">DSM104440_00231</name>
</gene>
<reference evidence="3 4" key="1">
    <citation type="submission" date="2020-04" db="EMBL/GenBank/DDBJ databases">
        <title>Usitatibacter rugosus gen. nov., sp. nov. and Usitatibacter palustris sp. nov., novel members of Usitatibacteraceae fam. nov. within the order Nitrosomonadales isolated from soil.</title>
        <authorList>
            <person name="Huber K.J."/>
            <person name="Neumann-Schaal M."/>
            <person name="Geppert A."/>
            <person name="Luckner M."/>
            <person name="Wanner G."/>
            <person name="Overmann J."/>
        </authorList>
    </citation>
    <scope>NUCLEOTIDE SEQUENCE [LARGE SCALE GENOMIC DNA]</scope>
    <source>
        <strain evidence="3 4">Swamp67</strain>
    </source>
</reference>
<name>A0A6M4H2Z7_9PROT</name>
<protein>
    <submittedName>
        <fullName evidence="3">Uncharacterized protein</fullName>
    </submittedName>
</protein>
<proteinExistence type="predicted"/>
<dbReference type="KEGG" id="upl:DSM104440_00231"/>
<evidence type="ECO:0000256" key="2">
    <source>
        <dbReference type="SAM" id="SignalP"/>
    </source>
</evidence>
<keyword evidence="4" id="KW-1185">Reference proteome</keyword>